<evidence type="ECO:0000313" key="5">
    <source>
        <dbReference type="EMBL" id="RHG26671.1"/>
    </source>
</evidence>
<protein>
    <recommendedName>
        <fullName evidence="13">Tetratricopeptide repeat protein</fullName>
    </recommendedName>
</protein>
<reference evidence="1 7" key="1">
    <citation type="submission" date="2015-09" db="EMBL/GenBank/DDBJ databases">
        <authorList>
            <consortium name="Pathogen Informatics"/>
        </authorList>
    </citation>
    <scope>NUCLEOTIDE SEQUENCE [LARGE SCALE GENOMIC DNA]</scope>
    <source>
        <strain evidence="1 7">2789STDY5834960</strain>
    </source>
</reference>
<evidence type="ECO:0000313" key="9">
    <source>
        <dbReference type="Proteomes" id="UP000283586"/>
    </source>
</evidence>
<evidence type="ECO:0000313" key="4">
    <source>
        <dbReference type="EMBL" id="RHC19172.1"/>
    </source>
</evidence>
<dbReference type="EMBL" id="QRQN01000003">
    <property type="protein sequence ID" value="RHN11153.1"/>
    <property type="molecule type" value="Genomic_DNA"/>
</dbReference>
<dbReference type="EMBL" id="QSHO01000003">
    <property type="protein sequence ID" value="RHC19172.1"/>
    <property type="molecule type" value="Genomic_DNA"/>
</dbReference>
<name>A0A173UG84_9FIRM</name>
<reference evidence="2 12" key="3">
    <citation type="submission" date="2019-10" db="EMBL/GenBank/DDBJ databases">
        <title>Roseburia spp. ameliorate alcoholic fatty liver via restoration of gut barrier function.</title>
        <authorList>
            <person name="Seo B."/>
            <person name="Ko G."/>
        </authorList>
    </citation>
    <scope>NUCLEOTIDE SEQUENCE [LARGE SCALE GENOMIC DNA]</scope>
    <source>
        <strain evidence="2 12">SNUG30017</strain>
    </source>
</reference>
<dbReference type="PaxDb" id="166486-ERS852572_02070"/>
<dbReference type="OrthoDB" id="1767083at2"/>
<evidence type="ECO:0000313" key="1">
    <source>
        <dbReference type="EMBL" id="CUN13356.1"/>
    </source>
</evidence>
<dbReference type="STRING" id="166486.ERS852572_02070"/>
<sequence>MPFLGLFIAVVCLFTFFRKRSNRSQENVTDRFWKRESIANNTRLQDLSGLPYITIPFDKFPIGMYENDLLKNYENTLQTLSGQKIVNFGTQTNTDLKITYGTASLPALTEYEQNFTTLCQTLTAYAGQLFELGHTDDARTILEYGISIGSDLSQNYLLLAKIYQSSGETGRIRELLASAEQLDSLMKRSIVEKLTAMLPEDTANTPVQ</sequence>
<organism evidence="1 7">
    <name type="scientific">Roseburia intestinalis</name>
    <dbReference type="NCBI Taxonomy" id="166486"/>
    <lineage>
        <taxon>Bacteria</taxon>
        <taxon>Bacillati</taxon>
        <taxon>Bacillota</taxon>
        <taxon>Clostridia</taxon>
        <taxon>Lachnospirales</taxon>
        <taxon>Lachnospiraceae</taxon>
        <taxon>Roseburia</taxon>
    </lineage>
</organism>
<dbReference type="RefSeq" id="WP_055194492.1">
    <property type="nucleotide sequence ID" value="NZ_CABIYH010000014.1"/>
</dbReference>
<evidence type="ECO:0000313" key="3">
    <source>
        <dbReference type="EMBL" id="RHA69221.1"/>
    </source>
</evidence>
<evidence type="ECO:0008006" key="13">
    <source>
        <dbReference type="Google" id="ProtNLM"/>
    </source>
</evidence>
<dbReference type="Proteomes" id="UP000479531">
    <property type="component" value="Unassembled WGS sequence"/>
</dbReference>
<dbReference type="Proteomes" id="UP000095350">
    <property type="component" value="Unassembled WGS sequence"/>
</dbReference>
<proteinExistence type="predicted"/>
<dbReference type="EMBL" id="QSFP01000003">
    <property type="protein sequence ID" value="RHA69221.1"/>
    <property type="molecule type" value="Genomic_DNA"/>
</dbReference>
<dbReference type="EMBL" id="CYXZ01000014">
    <property type="protein sequence ID" value="CUN13356.1"/>
    <property type="molecule type" value="Genomic_DNA"/>
</dbReference>
<dbReference type="Proteomes" id="UP000283586">
    <property type="component" value="Unassembled WGS sequence"/>
</dbReference>
<evidence type="ECO:0000313" key="7">
    <source>
        <dbReference type="Proteomes" id="UP000095350"/>
    </source>
</evidence>
<evidence type="ECO:0000313" key="12">
    <source>
        <dbReference type="Proteomes" id="UP000479531"/>
    </source>
</evidence>
<dbReference type="AlphaFoldDB" id="A0A173UG84"/>
<dbReference type="Proteomes" id="UP000284051">
    <property type="component" value="Unassembled WGS sequence"/>
</dbReference>
<evidence type="ECO:0000313" key="8">
    <source>
        <dbReference type="Proteomes" id="UP000283513"/>
    </source>
</evidence>
<dbReference type="EMBL" id="WGGT01000003">
    <property type="protein sequence ID" value="MVQ44798.1"/>
    <property type="molecule type" value="Genomic_DNA"/>
</dbReference>
<dbReference type="Proteomes" id="UP000283513">
    <property type="component" value="Unassembled WGS sequence"/>
</dbReference>
<evidence type="ECO:0000313" key="2">
    <source>
        <dbReference type="EMBL" id="MVQ44798.1"/>
    </source>
</evidence>
<evidence type="ECO:0000313" key="11">
    <source>
        <dbReference type="Proteomes" id="UP000284465"/>
    </source>
</evidence>
<reference evidence="8 9" key="2">
    <citation type="submission" date="2018-08" db="EMBL/GenBank/DDBJ databases">
        <title>A genome reference for cultivated species of the human gut microbiota.</title>
        <authorList>
            <person name="Zou Y."/>
            <person name="Xue W."/>
            <person name="Luo G."/>
        </authorList>
    </citation>
    <scope>NUCLEOTIDE SEQUENCE [LARGE SCALE GENOMIC DNA]</scope>
    <source>
        <strain evidence="6 9">AF31-21AC</strain>
        <strain evidence="5 10">AM22-21LB</strain>
        <strain evidence="4 8">AM37-1AC</strain>
        <strain evidence="3 11">AM43-11</strain>
    </source>
</reference>
<dbReference type="Proteomes" id="UP000284465">
    <property type="component" value="Unassembled WGS sequence"/>
</dbReference>
<evidence type="ECO:0000313" key="10">
    <source>
        <dbReference type="Proteomes" id="UP000284051"/>
    </source>
</evidence>
<accession>A0A173UG84</accession>
<evidence type="ECO:0000313" key="6">
    <source>
        <dbReference type="EMBL" id="RHN11153.1"/>
    </source>
</evidence>
<dbReference type="EMBL" id="QRID01000015">
    <property type="protein sequence ID" value="RHG26671.1"/>
    <property type="molecule type" value="Genomic_DNA"/>
</dbReference>
<gene>
    <name evidence="5" type="ORF">DW264_14035</name>
    <name evidence="4" type="ORF">DW856_04580</name>
    <name evidence="3" type="ORF">DW927_04265</name>
    <name evidence="6" type="ORF">DWZ31_03640</name>
    <name evidence="1" type="ORF">ERS852572_02070</name>
    <name evidence="2" type="ORF">GCK47_03475</name>
</gene>